<name>X1AR13_9ZZZZ</name>
<feature type="non-terminal residue" evidence="1">
    <location>
        <position position="1"/>
    </location>
</feature>
<evidence type="ECO:0000313" key="1">
    <source>
        <dbReference type="EMBL" id="GAG85224.1"/>
    </source>
</evidence>
<dbReference type="EMBL" id="BART01016708">
    <property type="protein sequence ID" value="GAG85224.1"/>
    <property type="molecule type" value="Genomic_DNA"/>
</dbReference>
<comment type="caution">
    <text evidence="1">The sequence shown here is derived from an EMBL/GenBank/DDBJ whole genome shotgun (WGS) entry which is preliminary data.</text>
</comment>
<reference evidence="1" key="1">
    <citation type="journal article" date="2014" name="Front. Microbiol.">
        <title>High frequency of phylogenetically diverse reductive dehalogenase-homologous genes in deep subseafloor sedimentary metagenomes.</title>
        <authorList>
            <person name="Kawai M."/>
            <person name="Futagami T."/>
            <person name="Toyoda A."/>
            <person name="Takaki Y."/>
            <person name="Nishi S."/>
            <person name="Hori S."/>
            <person name="Arai W."/>
            <person name="Tsubouchi T."/>
            <person name="Morono Y."/>
            <person name="Uchiyama I."/>
            <person name="Ito T."/>
            <person name="Fujiyama A."/>
            <person name="Inagaki F."/>
            <person name="Takami H."/>
        </authorList>
    </citation>
    <scope>NUCLEOTIDE SEQUENCE</scope>
    <source>
        <strain evidence="1">Expedition CK06-06</strain>
    </source>
</reference>
<dbReference type="AlphaFoldDB" id="X1AR13"/>
<protein>
    <submittedName>
        <fullName evidence="1">Uncharacterized protein</fullName>
    </submittedName>
</protein>
<proteinExistence type="predicted"/>
<sequence>TTVALLVSGSGLAKALRTYEDNYGWSENILIESYLKDPMHPSVAALPNGQIVVAYSCKEGIMTKLVNLDDSND</sequence>
<accession>X1AR13</accession>
<gene>
    <name evidence="1" type="ORF">S01H4_32060</name>
</gene>
<organism evidence="1">
    <name type="scientific">marine sediment metagenome</name>
    <dbReference type="NCBI Taxonomy" id="412755"/>
    <lineage>
        <taxon>unclassified sequences</taxon>
        <taxon>metagenomes</taxon>
        <taxon>ecological metagenomes</taxon>
    </lineage>
</organism>